<dbReference type="GeneID" id="10024525"/>
<dbReference type="InterPro" id="IPR000073">
    <property type="entry name" value="AB_hydrolase_1"/>
</dbReference>
<dbReference type="InterPro" id="IPR013595">
    <property type="entry name" value="Pept_S33_TAP-like_C"/>
</dbReference>
<dbReference type="STRING" id="535722.E4V6H9"/>
<dbReference type="OrthoDB" id="425534at2759"/>
<evidence type="ECO:0000256" key="1">
    <source>
        <dbReference type="ARBA" id="ARBA00010088"/>
    </source>
</evidence>
<dbReference type="EMBL" id="DS989831">
    <property type="protein sequence ID" value="EFQ96695.1"/>
    <property type="molecule type" value="Genomic_DNA"/>
</dbReference>
<evidence type="ECO:0000313" key="6">
    <source>
        <dbReference type="EMBL" id="EFQ96695.1"/>
    </source>
</evidence>
<accession>E4V6H9</accession>
<feature type="domain" description="AB hydrolase-1" evidence="4">
    <location>
        <begin position="121"/>
        <end position="280"/>
    </location>
</feature>
<dbReference type="RefSeq" id="XP_003169072.1">
    <property type="nucleotide sequence ID" value="XM_003169024.1"/>
</dbReference>
<feature type="transmembrane region" description="Helical" evidence="3">
    <location>
        <begin position="20"/>
        <end position="43"/>
    </location>
</feature>
<name>E4V6H9_ARTGP</name>
<protein>
    <submittedName>
        <fullName evidence="6">Uncharacterized protein</fullName>
    </submittedName>
</protein>
<evidence type="ECO:0000259" key="4">
    <source>
        <dbReference type="Pfam" id="PF00561"/>
    </source>
</evidence>
<dbReference type="InterPro" id="IPR051601">
    <property type="entry name" value="Serine_prot/Carboxylest_S33"/>
</dbReference>
<feature type="domain" description="Peptidase S33 tripeptidyl aminopeptidase-like C-terminal" evidence="5">
    <location>
        <begin position="449"/>
        <end position="536"/>
    </location>
</feature>
<organism evidence="7">
    <name type="scientific">Arthroderma gypseum (strain ATCC MYA-4604 / CBS 118893)</name>
    <name type="common">Microsporum gypseum</name>
    <dbReference type="NCBI Taxonomy" id="535722"/>
    <lineage>
        <taxon>Eukaryota</taxon>
        <taxon>Fungi</taxon>
        <taxon>Dikarya</taxon>
        <taxon>Ascomycota</taxon>
        <taxon>Pezizomycotina</taxon>
        <taxon>Eurotiomycetes</taxon>
        <taxon>Eurotiomycetidae</taxon>
        <taxon>Onygenales</taxon>
        <taxon>Arthrodermataceae</taxon>
        <taxon>Nannizzia</taxon>
    </lineage>
</organism>
<comment type="similarity">
    <text evidence="1">Belongs to the peptidase S33 family.</text>
</comment>
<dbReference type="VEuPathDB" id="FungiDB:MGYG_08619"/>
<reference evidence="7" key="1">
    <citation type="journal article" date="2012" name="MBio">
        <title>Comparative genome analysis of Trichophyton rubrum and related dermatophytes reveals candidate genes involved in infection.</title>
        <authorList>
            <person name="Martinez D.A."/>
            <person name="Oliver B.G."/>
            <person name="Graeser Y."/>
            <person name="Goldberg J.M."/>
            <person name="Li W."/>
            <person name="Martinez-Rossi N.M."/>
            <person name="Monod M."/>
            <person name="Shelest E."/>
            <person name="Barton R.C."/>
            <person name="Birch E."/>
            <person name="Brakhage A.A."/>
            <person name="Chen Z."/>
            <person name="Gurr S.J."/>
            <person name="Heiman D."/>
            <person name="Heitman J."/>
            <person name="Kosti I."/>
            <person name="Rossi A."/>
            <person name="Saif S."/>
            <person name="Samalova M."/>
            <person name="Saunders C.W."/>
            <person name="Shea T."/>
            <person name="Summerbell R.C."/>
            <person name="Xu J."/>
            <person name="Young S."/>
            <person name="Zeng Q."/>
            <person name="Birren B.W."/>
            <person name="Cuomo C.A."/>
            <person name="White T.C."/>
        </authorList>
    </citation>
    <scope>NUCLEOTIDE SEQUENCE [LARGE SCALE GENOMIC DNA]</scope>
    <source>
        <strain evidence="7">ATCC MYA-4604 / CBS 118893</strain>
    </source>
</reference>
<keyword evidence="3" id="KW-0812">Transmembrane</keyword>
<dbReference type="PANTHER" id="PTHR43248:SF25">
    <property type="entry name" value="AB HYDROLASE-1 DOMAIN-CONTAINING PROTEIN-RELATED"/>
    <property type="match status" value="1"/>
</dbReference>
<keyword evidence="2" id="KW-0378">Hydrolase</keyword>
<dbReference type="Pfam" id="PF08386">
    <property type="entry name" value="Abhydrolase_4"/>
    <property type="match status" value="1"/>
</dbReference>
<gene>
    <name evidence="6" type="ORF">MGYG_08619</name>
</gene>
<dbReference type="GO" id="GO:0016787">
    <property type="term" value="F:hydrolase activity"/>
    <property type="evidence" value="ECO:0007669"/>
    <property type="project" value="UniProtKB-KW"/>
</dbReference>
<dbReference type="InterPro" id="IPR029058">
    <property type="entry name" value="AB_hydrolase_fold"/>
</dbReference>
<dbReference type="SUPFAM" id="SSF53474">
    <property type="entry name" value="alpha/beta-Hydrolases"/>
    <property type="match status" value="1"/>
</dbReference>
<dbReference type="Gene3D" id="3.40.50.1820">
    <property type="entry name" value="alpha/beta hydrolase"/>
    <property type="match status" value="1"/>
</dbReference>
<dbReference type="Proteomes" id="UP000002669">
    <property type="component" value="Unassembled WGS sequence"/>
</dbReference>
<dbReference type="OMA" id="EVDGPYF"/>
<keyword evidence="3" id="KW-1133">Transmembrane helix</keyword>
<evidence type="ECO:0000259" key="5">
    <source>
        <dbReference type="Pfam" id="PF08386"/>
    </source>
</evidence>
<proteinExistence type="inferred from homology"/>
<dbReference type="InParanoid" id="E4V6H9"/>
<evidence type="ECO:0000256" key="3">
    <source>
        <dbReference type="SAM" id="Phobius"/>
    </source>
</evidence>
<dbReference type="Pfam" id="PF00561">
    <property type="entry name" value="Abhydrolase_1"/>
    <property type="match status" value="1"/>
</dbReference>
<dbReference type="HOGENOM" id="CLU_013364_5_2_1"/>
<keyword evidence="7" id="KW-1185">Reference proteome</keyword>
<keyword evidence="3" id="KW-0472">Membrane</keyword>
<sequence>MQQHGMHELTHHRQSSRSVYYALLVVGTTIFCGFLIETTGFVFGQGQASIIQSRQPSKGDKLTYPGEKVKWEPCGQVEDRPLECSSITVPKEHFNTNNANNNETFSIPLVRMRGKNATQNLLVNPGGPGGSGFAFIYGDAISLMAVIDESHHLLSFDPRGVNSSQPLATCYPDQETRKHLSEVRATDPSADSPDVYAWTTNFARACSDTMGDMGKYINTPQTAADMNSILDAVGQDDMVYWGFSYGSILGQTYATMFPDRSKRVIIDGIANHFDWYNALIEDKDFIDSENVLFGIFDECIKAGSKCPLAALADSSQDLYQKFMDTVKEIKAEPRSVYVNNTLYGVLDYHSLWFNGVYRALYRPSGWYSFADRLAKLMQGDATEAFLAYGFGDPFMRTGDGDIVIHLNDGLSGEKHWPQERTELLDQLLPWYANSSFAFSQNKLYYAKQQWRIPRTHKFTPRDDVETAHPLLVLSMTFDPVCPLASAKVATQSFRGSRLVEVKGYGHCSQAVQSACATKHIRNFLQRGVLPDTHVQCDVDSEYYIKPE</sequence>
<dbReference type="eggNOG" id="ENOG502RZ4D">
    <property type="taxonomic scope" value="Eukaryota"/>
</dbReference>
<dbReference type="AlphaFoldDB" id="E4V6H9"/>
<dbReference type="PANTHER" id="PTHR43248">
    <property type="entry name" value="2-SUCCINYL-6-HYDROXY-2,4-CYCLOHEXADIENE-1-CARBOXYLATE SYNTHASE"/>
    <property type="match status" value="1"/>
</dbReference>
<evidence type="ECO:0000313" key="7">
    <source>
        <dbReference type="Proteomes" id="UP000002669"/>
    </source>
</evidence>
<evidence type="ECO:0000256" key="2">
    <source>
        <dbReference type="ARBA" id="ARBA00022801"/>
    </source>
</evidence>